<gene>
    <name evidence="2" type="ORF">NCGR_LOCUS33763</name>
</gene>
<dbReference type="Proteomes" id="UP000604825">
    <property type="component" value="Unassembled WGS sequence"/>
</dbReference>
<sequence>MDHFRIVEKRKICDKIAGKFYLTREEYIAQRPEWLLERCWEALAMEWSSPEFKQRSETNRANRYSQKFKPHKEGSNSIATIHQKLSKKLGREVSDIEAWVHSHRGSNPEDISSLNTEEASSCLEKYKLKVVELNRPYFDWLHSLVDARALYRCSCGRPHGKWAIFNGVINDNEALPELRSSHANGAPARRQRQEEEERLRKEAHDGRAAKEYAKSMFEWGATQVASHTGMPATTVPSPQATPPPPSAYVASSSPNLSLDNQIGALGSSVRMETPEETLSRIAYGGYRCHVNATSGGGTYCPEDEDDDEFPLF</sequence>
<dbReference type="EMBL" id="CAJGYO010000008">
    <property type="protein sequence ID" value="CAD6249966.1"/>
    <property type="molecule type" value="Genomic_DNA"/>
</dbReference>
<proteinExistence type="predicted"/>
<dbReference type="PANTHER" id="PTHR33157">
    <property type="entry name" value="AUTONOMOUS TRANSPOSABLE ELEMENT EN-1 MOSAIC PROTEIN-RELATED"/>
    <property type="match status" value="1"/>
</dbReference>
<accession>A0A811PUC7</accession>
<dbReference type="Pfam" id="PF03004">
    <property type="entry name" value="Transposase_24"/>
    <property type="match status" value="1"/>
</dbReference>
<dbReference type="InterPro" id="IPR039266">
    <property type="entry name" value="EN-1/SPM"/>
</dbReference>
<feature type="region of interest" description="Disordered" evidence="1">
    <location>
        <begin position="228"/>
        <end position="253"/>
    </location>
</feature>
<dbReference type="PANTHER" id="PTHR33157:SF12">
    <property type="entry name" value="TRANSPOSASE TNP1_EN_SPM-LIKE DOMAIN-CONTAINING PROTEIN"/>
    <property type="match status" value="1"/>
</dbReference>
<keyword evidence="3" id="KW-1185">Reference proteome</keyword>
<protein>
    <submittedName>
        <fullName evidence="2">Uncharacterized protein</fullName>
    </submittedName>
</protein>
<reference evidence="2" key="1">
    <citation type="submission" date="2020-10" db="EMBL/GenBank/DDBJ databases">
        <authorList>
            <person name="Han B."/>
            <person name="Lu T."/>
            <person name="Zhao Q."/>
            <person name="Huang X."/>
            <person name="Zhao Y."/>
        </authorList>
    </citation>
    <scope>NUCLEOTIDE SEQUENCE</scope>
</reference>
<evidence type="ECO:0000313" key="2">
    <source>
        <dbReference type="EMBL" id="CAD6249966.1"/>
    </source>
</evidence>
<dbReference type="GO" id="GO:0032196">
    <property type="term" value="P:transposition"/>
    <property type="evidence" value="ECO:0007669"/>
    <property type="project" value="InterPro"/>
</dbReference>
<dbReference type="InterPro" id="IPR004252">
    <property type="entry name" value="Probable_transposase_24"/>
</dbReference>
<feature type="compositionally biased region" description="Basic and acidic residues" evidence="1">
    <location>
        <begin position="191"/>
        <end position="207"/>
    </location>
</feature>
<organism evidence="2 3">
    <name type="scientific">Miscanthus lutarioriparius</name>
    <dbReference type="NCBI Taxonomy" id="422564"/>
    <lineage>
        <taxon>Eukaryota</taxon>
        <taxon>Viridiplantae</taxon>
        <taxon>Streptophyta</taxon>
        <taxon>Embryophyta</taxon>
        <taxon>Tracheophyta</taxon>
        <taxon>Spermatophyta</taxon>
        <taxon>Magnoliopsida</taxon>
        <taxon>Liliopsida</taxon>
        <taxon>Poales</taxon>
        <taxon>Poaceae</taxon>
        <taxon>PACMAD clade</taxon>
        <taxon>Panicoideae</taxon>
        <taxon>Andropogonodae</taxon>
        <taxon>Andropogoneae</taxon>
        <taxon>Saccharinae</taxon>
        <taxon>Miscanthus</taxon>
    </lineage>
</organism>
<evidence type="ECO:0000313" key="3">
    <source>
        <dbReference type="Proteomes" id="UP000604825"/>
    </source>
</evidence>
<evidence type="ECO:0000256" key="1">
    <source>
        <dbReference type="SAM" id="MobiDB-lite"/>
    </source>
</evidence>
<dbReference type="OrthoDB" id="632423at2759"/>
<name>A0A811PUC7_9POAL</name>
<dbReference type="AlphaFoldDB" id="A0A811PUC7"/>
<comment type="caution">
    <text evidence="2">The sequence shown here is derived from an EMBL/GenBank/DDBJ whole genome shotgun (WGS) entry which is preliminary data.</text>
</comment>
<feature type="region of interest" description="Disordered" evidence="1">
    <location>
        <begin position="179"/>
        <end position="207"/>
    </location>
</feature>